<dbReference type="GO" id="GO:0032259">
    <property type="term" value="P:methylation"/>
    <property type="evidence" value="ECO:0007669"/>
    <property type="project" value="UniProtKB-KW"/>
</dbReference>
<feature type="domain" description="Methyltransferase" evidence="1">
    <location>
        <begin position="60"/>
        <end position="141"/>
    </location>
</feature>
<dbReference type="CDD" id="cd02440">
    <property type="entry name" value="AdoMet_MTases"/>
    <property type="match status" value="1"/>
</dbReference>
<reference evidence="3" key="1">
    <citation type="journal article" date="2013" name="Stand. Genomic Sci.">
        <title>Complete genome sequence of Desulfocapsa sulfexigens, a marine deltaproteobacterium specialized in disproportionating inorganic sulfur compounds.</title>
        <authorList>
            <person name="Finster K.W."/>
            <person name="Kjeldsen K.U."/>
            <person name="Kube M."/>
            <person name="Reinhardt R."/>
            <person name="Mussmann M."/>
            <person name="Amann R."/>
            <person name="Schreiber L."/>
        </authorList>
    </citation>
    <scope>NUCLEOTIDE SEQUENCE [LARGE SCALE GENOMIC DNA]</scope>
    <source>
        <strain evidence="3">DSM 10523 / SB164P1</strain>
    </source>
</reference>
<dbReference type="EMBL" id="CP003985">
    <property type="protein sequence ID" value="AGF78978.1"/>
    <property type="molecule type" value="Genomic_DNA"/>
</dbReference>
<keyword evidence="3" id="KW-1185">Reference proteome</keyword>
<accession>M1P6C8</accession>
<dbReference type="STRING" id="1167006.UWK_02439"/>
<dbReference type="InterPro" id="IPR029063">
    <property type="entry name" value="SAM-dependent_MTases_sf"/>
</dbReference>
<name>M1P6C8_DESSD</name>
<evidence type="ECO:0000313" key="2">
    <source>
        <dbReference type="EMBL" id="AGF78978.1"/>
    </source>
</evidence>
<dbReference type="Gene3D" id="3.40.50.150">
    <property type="entry name" value="Vaccinia Virus protein VP39"/>
    <property type="match status" value="1"/>
</dbReference>
<proteinExistence type="predicted"/>
<protein>
    <submittedName>
        <fullName evidence="2">16S RNA methylase RsmC</fullName>
    </submittedName>
</protein>
<dbReference type="GO" id="GO:0008168">
    <property type="term" value="F:methyltransferase activity"/>
    <property type="evidence" value="ECO:0007669"/>
    <property type="project" value="UniProtKB-KW"/>
</dbReference>
<dbReference type="OrthoDB" id="9791837at2"/>
<dbReference type="HOGENOM" id="CLU_1029461_0_0_7"/>
<dbReference type="Proteomes" id="UP000011721">
    <property type="component" value="Chromosome"/>
</dbReference>
<gene>
    <name evidence="2" type="ordered locus">UWK_02439</name>
</gene>
<organism evidence="2 3">
    <name type="scientific">Desulfocapsa sulfexigens (strain DSM 10523 / SB164P1)</name>
    <dbReference type="NCBI Taxonomy" id="1167006"/>
    <lineage>
        <taxon>Bacteria</taxon>
        <taxon>Pseudomonadati</taxon>
        <taxon>Thermodesulfobacteriota</taxon>
        <taxon>Desulfobulbia</taxon>
        <taxon>Desulfobulbales</taxon>
        <taxon>Desulfocapsaceae</taxon>
        <taxon>Desulfocapsa</taxon>
    </lineage>
</organism>
<keyword evidence="2" id="KW-0489">Methyltransferase</keyword>
<evidence type="ECO:0000313" key="3">
    <source>
        <dbReference type="Proteomes" id="UP000011721"/>
    </source>
</evidence>
<dbReference type="InterPro" id="IPR025714">
    <property type="entry name" value="Methyltranfer_dom"/>
</dbReference>
<dbReference type="AlphaFoldDB" id="M1P6C8"/>
<dbReference type="KEGG" id="dsf:UWK_02439"/>
<dbReference type="Pfam" id="PF13847">
    <property type="entry name" value="Methyltransf_31"/>
    <property type="match status" value="1"/>
</dbReference>
<sequence length="270" mass="30808">MNSFSLKEEEIKDLSAYSQLPERLRVKCEQVVDKGVDCDVFGVRDRFSAIKQILHGRSLGRVIDLGCCSGFFSLSMLDSGMATNATMYDMNDSSLAFGEKIAKALDLEDNADFEKEKITLDFVQKLQPVDTVICLNLLHHAGVLFDVDIVQSIGWGEYARKWMLALKKKANVLILGVGLKGKKPVNWDVAQFDRALEFFKIAESAGWKMVYDANVWDIRRYGVTKANGKRTHGIRFNARIDFLRRQIQQKFHLKDSGEKLNKYHLFIMEL</sequence>
<dbReference type="eggNOG" id="COG0500">
    <property type="taxonomic scope" value="Bacteria"/>
</dbReference>
<dbReference type="SUPFAM" id="SSF53335">
    <property type="entry name" value="S-adenosyl-L-methionine-dependent methyltransferases"/>
    <property type="match status" value="1"/>
</dbReference>
<keyword evidence="2" id="KW-0808">Transferase</keyword>
<dbReference type="RefSeq" id="WP_015404664.1">
    <property type="nucleotide sequence ID" value="NC_020304.1"/>
</dbReference>
<evidence type="ECO:0000259" key="1">
    <source>
        <dbReference type="Pfam" id="PF13847"/>
    </source>
</evidence>